<keyword evidence="3" id="KW-0813">Transport</keyword>
<dbReference type="PANTHER" id="PTHR43840:SF15">
    <property type="entry name" value="MITOCHONDRIAL METAL TRANSPORTER 1-RELATED"/>
    <property type="match status" value="1"/>
</dbReference>
<protein>
    <submittedName>
        <fullName evidence="10">Magnetosome protein MamB</fullName>
    </submittedName>
</protein>
<sequence>MKYDQCRNCREQVTWYSIISNIFLVIIKGVLGTISGCQALVADAFHSSADVMASAVTMASLKISAQPADEDHHYGHGKVQFISSSIVGLILITGAIFILIDAIKAIVTGDYDAPNRIAILGAAISVASNELMYRYQSCVGKENNSPAIMANAWDNRSDAYSSIAVMVGVAFATFGFPIADPIAALGVSILVIRIGVELNLEAVDGLMDASPEMEELEDIYKIVKDVSSVHGINYMRARTMGDKLHVELNVEVAKELKVYEGDLIVDLMRRRILQEMKHIGELQVFLTPVESQSV</sequence>
<keyword evidence="5 7" id="KW-1133">Transmembrane helix</keyword>
<feature type="domain" description="Cation efflux protein transmembrane" evidence="8">
    <location>
        <begin position="15"/>
        <end position="207"/>
    </location>
</feature>
<proteinExistence type="inferred from homology"/>
<evidence type="ECO:0000313" key="10">
    <source>
        <dbReference type="EMBL" id="CRH04729.1"/>
    </source>
</evidence>
<dbReference type="NCBIfam" id="TIGR01297">
    <property type="entry name" value="CDF"/>
    <property type="match status" value="1"/>
</dbReference>
<dbReference type="InterPro" id="IPR002524">
    <property type="entry name" value="Cation_efflux"/>
</dbReference>
<comment type="similarity">
    <text evidence="2">Belongs to the cation diffusion facilitator (CDF) transporter (TC 2.A.4) family.</text>
</comment>
<dbReference type="GO" id="GO:0016020">
    <property type="term" value="C:membrane"/>
    <property type="evidence" value="ECO:0007669"/>
    <property type="project" value="UniProtKB-SubCell"/>
</dbReference>
<feature type="transmembrane region" description="Helical" evidence="7">
    <location>
        <begin position="159"/>
        <end position="176"/>
    </location>
</feature>
<dbReference type="Pfam" id="PF01545">
    <property type="entry name" value="Cation_efflux"/>
    <property type="match status" value="1"/>
</dbReference>
<dbReference type="SUPFAM" id="SSF161111">
    <property type="entry name" value="Cation efflux protein transmembrane domain-like"/>
    <property type="match status" value="1"/>
</dbReference>
<feature type="transmembrane region" description="Helical" evidence="7">
    <location>
        <begin position="21"/>
        <end position="42"/>
    </location>
</feature>
<dbReference type="InterPro" id="IPR050291">
    <property type="entry name" value="CDF_Transporter"/>
</dbReference>
<dbReference type="InterPro" id="IPR027470">
    <property type="entry name" value="Cation_efflux_CTD"/>
</dbReference>
<dbReference type="AlphaFoldDB" id="A0A1S7LFA4"/>
<evidence type="ECO:0000256" key="6">
    <source>
        <dbReference type="ARBA" id="ARBA00023136"/>
    </source>
</evidence>
<dbReference type="SUPFAM" id="SSF160240">
    <property type="entry name" value="Cation efflux protein cytoplasmic domain-like"/>
    <property type="match status" value="1"/>
</dbReference>
<keyword evidence="4 7" id="KW-0812">Transmembrane</keyword>
<evidence type="ECO:0000256" key="1">
    <source>
        <dbReference type="ARBA" id="ARBA00004141"/>
    </source>
</evidence>
<reference evidence="10" key="1">
    <citation type="submission" date="2015-04" db="EMBL/GenBank/DDBJ databases">
        <authorList>
            <person name="Syromyatnikov M.Y."/>
            <person name="Popov V.N."/>
        </authorList>
    </citation>
    <scope>NUCLEOTIDE SEQUENCE</scope>
    <source>
        <strain evidence="10">MO-1</strain>
    </source>
</reference>
<feature type="domain" description="Cation efflux protein cytoplasmic" evidence="9">
    <location>
        <begin position="211"/>
        <end position="278"/>
    </location>
</feature>
<keyword evidence="6 7" id="KW-0472">Membrane</keyword>
<dbReference type="Pfam" id="PF16916">
    <property type="entry name" value="ZT_dimer"/>
    <property type="match status" value="1"/>
</dbReference>
<name>A0A1S7LFA4_MAGMO</name>
<feature type="transmembrane region" description="Helical" evidence="7">
    <location>
        <begin position="81"/>
        <end position="100"/>
    </location>
</feature>
<dbReference type="Gene3D" id="3.30.70.1350">
    <property type="entry name" value="Cation efflux protein, cytoplasmic domain"/>
    <property type="match status" value="1"/>
</dbReference>
<organism evidence="10">
    <name type="scientific">Magnetococcus massalia (strain MO-1)</name>
    <dbReference type="NCBI Taxonomy" id="451514"/>
    <lineage>
        <taxon>Bacteria</taxon>
        <taxon>Pseudomonadati</taxon>
        <taxon>Pseudomonadota</taxon>
        <taxon>Magnetococcia</taxon>
        <taxon>Magnetococcales</taxon>
        <taxon>Magnetococcaceae</taxon>
        <taxon>Magnetococcus</taxon>
    </lineage>
</organism>
<dbReference type="InterPro" id="IPR058533">
    <property type="entry name" value="Cation_efflux_TM"/>
</dbReference>
<dbReference type="PANTHER" id="PTHR43840">
    <property type="entry name" value="MITOCHONDRIAL METAL TRANSPORTER 1-RELATED"/>
    <property type="match status" value="1"/>
</dbReference>
<evidence type="ECO:0000256" key="7">
    <source>
        <dbReference type="SAM" id="Phobius"/>
    </source>
</evidence>
<gene>
    <name evidence="10" type="primary">mamB</name>
    <name evidence="10" type="ORF">MAGMO_0525</name>
</gene>
<dbReference type="InterPro" id="IPR053436">
    <property type="entry name" value="Magnetosome_CDF_Transporter"/>
</dbReference>
<dbReference type="InterPro" id="IPR027469">
    <property type="entry name" value="Cation_efflux_TMD_sf"/>
</dbReference>
<evidence type="ECO:0000259" key="9">
    <source>
        <dbReference type="Pfam" id="PF16916"/>
    </source>
</evidence>
<dbReference type="GO" id="GO:0008324">
    <property type="term" value="F:monoatomic cation transmembrane transporter activity"/>
    <property type="evidence" value="ECO:0007669"/>
    <property type="project" value="InterPro"/>
</dbReference>
<evidence type="ECO:0000256" key="3">
    <source>
        <dbReference type="ARBA" id="ARBA00022448"/>
    </source>
</evidence>
<dbReference type="Gene3D" id="1.20.1510.10">
    <property type="entry name" value="Cation efflux protein transmembrane domain"/>
    <property type="match status" value="1"/>
</dbReference>
<accession>A0A1S7LFA4</accession>
<evidence type="ECO:0000256" key="4">
    <source>
        <dbReference type="ARBA" id="ARBA00022692"/>
    </source>
</evidence>
<dbReference type="EMBL" id="LO017727">
    <property type="protein sequence ID" value="CRH04729.1"/>
    <property type="molecule type" value="Genomic_DNA"/>
</dbReference>
<dbReference type="NCBIfam" id="NF033616">
    <property type="entry name" value="CDF_MamB"/>
    <property type="match status" value="1"/>
</dbReference>
<comment type="subcellular location">
    <subcellularLocation>
        <location evidence="1">Membrane</location>
        <topology evidence="1">Multi-pass membrane protein</topology>
    </subcellularLocation>
</comment>
<evidence type="ECO:0000259" key="8">
    <source>
        <dbReference type="Pfam" id="PF01545"/>
    </source>
</evidence>
<evidence type="ECO:0000256" key="5">
    <source>
        <dbReference type="ARBA" id="ARBA00022989"/>
    </source>
</evidence>
<dbReference type="FunFam" id="1.20.1510.10:FF:000006">
    <property type="entry name" value="Divalent cation efflux transporter"/>
    <property type="match status" value="1"/>
</dbReference>
<dbReference type="InterPro" id="IPR036837">
    <property type="entry name" value="Cation_efflux_CTD_sf"/>
</dbReference>
<evidence type="ECO:0000256" key="2">
    <source>
        <dbReference type="ARBA" id="ARBA00008114"/>
    </source>
</evidence>